<evidence type="ECO:0000313" key="4">
    <source>
        <dbReference type="EMBL" id="EHN59369.1"/>
    </source>
</evidence>
<comment type="caution">
    <text evidence="4">The sequence shown here is derived from an EMBL/GenBank/DDBJ whole genome shotgun (WGS) entry which is preliminary data.</text>
</comment>
<dbReference type="STRING" id="336988.NT96_00075"/>
<gene>
    <name evidence="4" type="ORF">OKIT_1286</name>
</gene>
<dbReference type="PATRIC" id="fig|1045004.4.peg.1261"/>
<dbReference type="SUPFAM" id="SSF51735">
    <property type="entry name" value="NAD(P)-binding Rossmann-fold domains"/>
    <property type="match status" value="1"/>
</dbReference>
<protein>
    <submittedName>
        <fullName evidence="4">Oxidoreductaseshort chain dehydrogenase/reductase family</fullName>
    </submittedName>
</protein>
<dbReference type="CDD" id="cd05233">
    <property type="entry name" value="SDR_c"/>
    <property type="match status" value="1"/>
</dbReference>
<organism evidence="4 5">
    <name type="scientific">Oenococcus kitaharae DSM 17330</name>
    <dbReference type="NCBI Taxonomy" id="1045004"/>
    <lineage>
        <taxon>Bacteria</taxon>
        <taxon>Bacillati</taxon>
        <taxon>Bacillota</taxon>
        <taxon>Bacilli</taxon>
        <taxon>Lactobacillales</taxon>
        <taxon>Lactobacillaceae</taxon>
        <taxon>Oenococcus</taxon>
    </lineage>
</organism>
<dbReference type="Gene3D" id="3.40.50.720">
    <property type="entry name" value="NAD(P)-binding Rossmann-like Domain"/>
    <property type="match status" value="1"/>
</dbReference>
<evidence type="ECO:0000256" key="2">
    <source>
        <dbReference type="ARBA" id="ARBA00023002"/>
    </source>
</evidence>
<dbReference type="InterPro" id="IPR002347">
    <property type="entry name" value="SDR_fam"/>
</dbReference>
<dbReference type="GO" id="GO:0008206">
    <property type="term" value="P:bile acid metabolic process"/>
    <property type="evidence" value="ECO:0007669"/>
    <property type="project" value="UniProtKB-ARBA"/>
</dbReference>
<name>G9WGW1_9LACO</name>
<dbReference type="GO" id="GO:0016491">
    <property type="term" value="F:oxidoreductase activity"/>
    <property type="evidence" value="ECO:0007669"/>
    <property type="project" value="UniProtKB-KW"/>
</dbReference>
<dbReference type="PRINTS" id="PR00080">
    <property type="entry name" value="SDRFAMILY"/>
</dbReference>
<dbReference type="Proteomes" id="UP000004959">
    <property type="component" value="Chromosome"/>
</dbReference>
<reference evidence="4 5" key="1">
    <citation type="journal article" date="2012" name="PLoS ONE">
        <title>Functional divergence in the genus oenococcus as predicted by genome sequencing of the newly-described species, Oenococcus kitaharae.</title>
        <authorList>
            <person name="Borneman A.R."/>
            <person name="McCarthy J.M."/>
            <person name="Chambers P.J."/>
            <person name="Bartowsky E.J."/>
        </authorList>
    </citation>
    <scope>NUCLEOTIDE SEQUENCE [LARGE SCALE GENOMIC DNA]</scope>
    <source>
        <strain evidence="5">DSM17330</strain>
    </source>
</reference>
<dbReference type="InterPro" id="IPR020904">
    <property type="entry name" value="Sc_DH/Rdtase_CS"/>
</dbReference>
<dbReference type="RefSeq" id="WP_007746244.1">
    <property type="nucleotide sequence ID" value="NZ_CM001398.1"/>
</dbReference>
<proteinExistence type="inferred from homology"/>
<sequence>MTENHYQFENKVVLITGGGSGIGRAITQAFLQNGASVAIVGRRLSALQETLAGYPAEKTLAIAEDISKPESAHEIVEEILEHFHRLDVVVSDAAVFKGGDFDKVSVADWETLRSINVDAFFYLAQAALPALKASKGNFVAISSVSGSFGDWKQAIYNASKHAINGFVRSLALDWGAFGVRINAVAPAFTLSDMTKNAIQNPAQLVPYNNRVALGRVEKPADVAPAVLFLASADAAYITGTILTVDGGTSASTGQPHLA</sequence>
<dbReference type="PANTHER" id="PTHR43639:SF9">
    <property type="entry name" value="BLL5898 PROTEIN"/>
    <property type="match status" value="1"/>
</dbReference>
<dbReference type="HOGENOM" id="CLU_010194_1_2_9"/>
<dbReference type="InterPro" id="IPR036291">
    <property type="entry name" value="NAD(P)-bd_dom_sf"/>
</dbReference>
<keyword evidence="5" id="KW-1185">Reference proteome</keyword>
<dbReference type="Pfam" id="PF13561">
    <property type="entry name" value="adh_short_C2"/>
    <property type="match status" value="1"/>
</dbReference>
<dbReference type="PANTHER" id="PTHR43639">
    <property type="entry name" value="OXIDOREDUCTASE, SHORT-CHAIN DEHYDROGENASE/REDUCTASE FAMILY (AFU_ORTHOLOGUE AFUA_5G02870)"/>
    <property type="match status" value="1"/>
</dbReference>
<evidence type="ECO:0000313" key="5">
    <source>
        <dbReference type="Proteomes" id="UP000004959"/>
    </source>
</evidence>
<dbReference type="PROSITE" id="PS00061">
    <property type="entry name" value="ADH_SHORT"/>
    <property type="match status" value="1"/>
</dbReference>
<accession>G9WGW1</accession>
<feature type="domain" description="Ketoreductase" evidence="3">
    <location>
        <begin position="11"/>
        <end position="187"/>
    </location>
</feature>
<dbReference type="FunFam" id="3.40.50.720:FF:000084">
    <property type="entry name" value="Short-chain dehydrogenase reductase"/>
    <property type="match status" value="1"/>
</dbReference>
<keyword evidence="2" id="KW-0560">Oxidoreductase</keyword>
<dbReference type="AlphaFoldDB" id="G9WGW1"/>
<dbReference type="eggNOG" id="COG1028">
    <property type="taxonomic scope" value="Bacteria"/>
</dbReference>
<evidence type="ECO:0000256" key="1">
    <source>
        <dbReference type="ARBA" id="ARBA00006484"/>
    </source>
</evidence>
<dbReference type="SMART" id="SM00822">
    <property type="entry name" value="PKS_KR"/>
    <property type="match status" value="1"/>
</dbReference>
<dbReference type="PRINTS" id="PR00081">
    <property type="entry name" value="GDHRDH"/>
</dbReference>
<evidence type="ECO:0000259" key="3">
    <source>
        <dbReference type="SMART" id="SM00822"/>
    </source>
</evidence>
<dbReference type="OrthoDB" id="9803333at2"/>
<dbReference type="InterPro" id="IPR057326">
    <property type="entry name" value="KR_dom"/>
</dbReference>
<dbReference type="EMBL" id="AFVZ01000001">
    <property type="protein sequence ID" value="EHN59369.1"/>
    <property type="molecule type" value="Genomic_DNA"/>
</dbReference>
<comment type="similarity">
    <text evidence="1">Belongs to the short-chain dehydrogenases/reductases (SDR) family.</text>
</comment>